<keyword evidence="4" id="KW-0804">Transcription</keyword>
<dbReference type="PRINTS" id="PR00039">
    <property type="entry name" value="HTHLYSR"/>
</dbReference>
<dbReference type="PANTHER" id="PTHR30419">
    <property type="entry name" value="HTH-TYPE TRANSCRIPTIONAL REGULATOR YBHD"/>
    <property type="match status" value="1"/>
</dbReference>
<evidence type="ECO:0000313" key="7">
    <source>
        <dbReference type="Proteomes" id="UP001431181"/>
    </source>
</evidence>
<evidence type="ECO:0000256" key="1">
    <source>
        <dbReference type="ARBA" id="ARBA00009437"/>
    </source>
</evidence>
<dbReference type="Gene3D" id="3.40.190.290">
    <property type="match status" value="1"/>
</dbReference>
<comment type="caution">
    <text evidence="6">The sequence shown here is derived from an EMBL/GenBank/DDBJ whole genome shotgun (WGS) entry which is preliminary data.</text>
</comment>
<sequence>MIDIAELLTFIKVAETSSFSEAGDQLFVTQPAISKRVASLENSLGVKLFDRIGRQVQLTEAGIRLLPKARKMAEDLQEIKRSMTLQMQDVSGELRISTGHHIGLHRLPKSLKRFQEDYPSAQLEIEFVQSEEAYQDVLKGRAELGIITLSNKENPLIESLPIWSDPLTCVVSKDHPLAFYKNLTLIELAQHACVLPNKNTFTRQIAEQAFGKQGLKPKVRMNTNNLETLAMLVNIGWGWSLLPSTLVDEKLVVLNLPDLNVERKLGVIHHKQRTLSRAAIAFIELLKSDGTNLEMH</sequence>
<dbReference type="EMBL" id="JAPEUL010000012">
    <property type="protein sequence ID" value="MCW4631705.1"/>
    <property type="molecule type" value="Genomic_DNA"/>
</dbReference>
<comment type="similarity">
    <text evidence="1">Belongs to the LysR transcriptional regulatory family.</text>
</comment>
<dbReference type="InterPro" id="IPR005119">
    <property type="entry name" value="LysR_subst-bd"/>
</dbReference>
<dbReference type="PROSITE" id="PS50931">
    <property type="entry name" value="HTH_LYSR"/>
    <property type="match status" value="1"/>
</dbReference>
<feature type="domain" description="HTH lysR-type" evidence="5">
    <location>
        <begin position="2"/>
        <end position="59"/>
    </location>
</feature>
<dbReference type="SUPFAM" id="SSF46785">
    <property type="entry name" value="Winged helix' DNA-binding domain"/>
    <property type="match status" value="1"/>
</dbReference>
<evidence type="ECO:0000256" key="3">
    <source>
        <dbReference type="ARBA" id="ARBA00023125"/>
    </source>
</evidence>
<dbReference type="InterPro" id="IPR036390">
    <property type="entry name" value="WH_DNA-bd_sf"/>
</dbReference>
<dbReference type="CDD" id="cd05466">
    <property type="entry name" value="PBP2_LTTR_substrate"/>
    <property type="match status" value="1"/>
</dbReference>
<dbReference type="InterPro" id="IPR000847">
    <property type="entry name" value="LysR_HTH_N"/>
</dbReference>
<keyword evidence="7" id="KW-1185">Reference proteome</keyword>
<evidence type="ECO:0000259" key="5">
    <source>
        <dbReference type="PROSITE" id="PS50931"/>
    </source>
</evidence>
<dbReference type="Pfam" id="PF03466">
    <property type="entry name" value="LysR_substrate"/>
    <property type="match status" value="1"/>
</dbReference>
<accession>A0ABT3KMA9</accession>
<name>A0ABT3KMA9_9GAMM</name>
<dbReference type="RefSeq" id="WP_265221010.1">
    <property type="nucleotide sequence ID" value="NZ_JAPEUL010000012.1"/>
</dbReference>
<keyword evidence="3" id="KW-0238">DNA-binding</keyword>
<reference evidence="6" key="1">
    <citation type="submission" date="2022-11" db="EMBL/GenBank/DDBJ databases">
        <title>Marinomonas sp. nov., isolated from marine algae.</title>
        <authorList>
            <person name="Choi D.G."/>
            <person name="Kim J.M."/>
            <person name="Lee J.K."/>
            <person name="Baek J.H."/>
            <person name="Jeon C.O."/>
        </authorList>
    </citation>
    <scope>NUCLEOTIDE SEQUENCE</scope>
    <source>
        <strain evidence="6">KJ51-3</strain>
    </source>
</reference>
<proteinExistence type="inferred from homology"/>
<dbReference type="Pfam" id="PF00126">
    <property type="entry name" value="HTH_1"/>
    <property type="match status" value="1"/>
</dbReference>
<organism evidence="6 7">
    <name type="scientific">Marinomonas rhodophyticola</name>
    <dbReference type="NCBI Taxonomy" id="2992803"/>
    <lineage>
        <taxon>Bacteria</taxon>
        <taxon>Pseudomonadati</taxon>
        <taxon>Pseudomonadota</taxon>
        <taxon>Gammaproteobacteria</taxon>
        <taxon>Oceanospirillales</taxon>
        <taxon>Oceanospirillaceae</taxon>
        <taxon>Marinomonas</taxon>
    </lineage>
</organism>
<dbReference type="Proteomes" id="UP001431181">
    <property type="component" value="Unassembled WGS sequence"/>
</dbReference>
<gene>
    <name evidence="6" type="ORF">ONZ52_23605</name>
</gene>
<dbReference type="SUPFAM" id="SSF53850">
    <property type="entry name" value="Periplasmic binding protein-like II"/>
    <property type="match status" value="1"/>
</dbReference>
<protein>
    <submittedName>
        <fullName evidence="6">LysR family transcriptional regulator</fullName>
    </submittedName>
</protein>
<evidence type="ECO:0000256" key="4">
    <source>
        <dbReference type="ARBA" id="ARBA00023163"/>
    </source>
</evidence>
<evidence type="ECO:0000313" key="6">
    <source>
        <dbReference type="EMBL" id="MCW4631705.1"/>
    </source>
</evidence>
<evidence type="ECO:0000256" key="2">
    <source>
        <dbReference type="ARBA" id="ARBA00023015"/>
    </source>
</evidence>
<dbReference type="InterPro" id="IPR036388">
    <property type="entry name" value="WH-like_DNA-bd_sf"/>
</dbReference>
<keyword evidence="2" id="KW-0805">Transcription regulation</keyword>
<dbReference type="PANTHER" id="PTHR30419:SF8">
    <property type="entry name" value="NITROGEN ASSIMILATION TRANSCRIPTIONAL ACTIVATOR-RELATED"/>
    <property type="match status" value="1"/>
</dbReference>
<dbReference type="InterPro" id="IPR050950">
    <property type="entry name" value="HTH-type_LysR_regulators"/>
</dbReference>
<dbReference type="Gene3D" id="1.10.10.10">
    <property type="entry name" value="Winged helix-like DNA-binding domain superfamily/Winged helix DNA-binding domain"/>
    <property type="match status" value="1"/>
</dbReference>